<dbReference type="OrthoDB" id="5292901at2"/>
<dbReference type="FunFam" id="1.10.10.60:FF:000141">
    <property type="entry name" value="TetR family transcriptional regulator"/>
    <property type="match status" value="1"/>
</dbReference>
<organism evidence="6 7">
    <name type="scientific">Rubellimicrobium rubrum</name>
    <dbReference type="NCBI Taxonomy" id="2585369"/>
    <lineage>
        <taxon>Bacteria</taxon>
        <taxon>Pseudomonadati</taxon>
        <taxon>Pseudomonadota</taxon>
        <taxon>Alphaproteobacteria</taxon>
        <taxon>Rhodobacterales</taxon>
        <taxon>Roseobacteraceae</taxon>
        <taxon>Rubellimicrobium</taxon>
    </lineage>
</organism>
<dbReference type="AlphaFoldDB" id="A0A5C4MKX0"/>
<accession>A0A5C4MKX0</accession>
<gene>
    <name evidence="6" type="ORF">FHG66_19235</name>
</gene>
<dbReference type="SUPFAM" id="SSF46689">
    <property type="entry name" value="Homeodomain-like"/>
    <property type="match status" value="1"/>
</dbReference>
<comment type="caution">
    <text evidence="6">The sequence shown here is derived from an EMBL/GenBank/DDBJ whole genome shotgun (WGS) entry which is preliminary data.</text>
</comment>
<dbReference type="PRINTS" id="PR00455">
    <property type="entry name" value="HTHTETR"/>
</dbReference>
<dbReference type="PANTHER" id="PTHR30055:SF234">
    <property type="entry name" value="HTH-TYPE TRANSCRIPTIONAL REGULATOR BETI"/>
    <property type="match status" value="1"/>
</dbReference>
<keyword evidence="1" id="KW-0805">Transcription regulation</keyword>
<feature type="DNA-binding region" description="H-T-H motif" evidence="4">
    <location>
        <begin position="50"/>
        <end position="69"/>
    </location>
</feature>
<keyword evidence="2 4" id="KW-0238">DNA-binding</keyword>
<protein>
    <submittedName>
        <fullName evidence="6">TetR/AcrR family transcriptional regulator</fullName>
    </submittedName>
</protein>
<dbReference type="InterPro" id="IPR039536">
    <property type="entry name" value="TetR_C_Proteobacteria"/>
</dbReference>
<evidence type="ECO:0000256" key="3">
    <source>
        <dbReference type="ARBA" id="ARBA00023163"/>
    </source>
</evidence>
<dbReference type="PANTHER" id="PTHR30055">
    <property type="entry name" value="HTH-TYPE TRANSCRIPTIONAL REGULATOR RUTR"/>
    <property type="match status" value="1"/>
</dbReference>
<dbReference type="Proteomes" id="UP000305887">
    <property type="component" value="Unassembled WGS sequence"/>
</dbReference>
<dbReference type="Pfam" id="PF14246">
    <property type="entry name" value="TetR_C_7"/>
    <property type="match status" value="1"/>
</dbReference>
<evidence type="ECO:0000256" key="4">
    <source>
        <dbReference type="PROSITE-ProRule" id="PRU00335"/>
    </source>
</evidence>
<evidence type="ECO:0000256" key="1">
    <source>
        <dbReference type="ARBA" id="ARBA00023015"/>
    </source>
</evidence>
<evidence type="ECO:0000313" key="7">
    <source>
        <dbReference type="Proteomes" id="UP000305887"/>
    </source>
</evidence>
<keyword evidence="7" id="KW-1185">Reference proteome</keyword>
<dbReference type="InterPro" id="IPR050109">
    <property type="entry name" value="HTH-type_TetR-like_transc_reg"/>
</dbReference>
<evidence type="ECO:0000313" key="6">
    <source>
        <dbReference type="EMBL" id="TNC46220.1"/>
    </source>
</evidence>
<dbReference type="InterPro" id="IPR001647">
    <property type="entry name" value="HTH_TetR"/>
</dbReference>
<name>A0A5C4MKX0_9RHOB</name>
<reference evidence="6 7" key="1">
    <citation type="submission" date="2019-06" db="EMBL/GenBank/DDBJ databases">
        <title>YIM 131921 draft genome.</title>
        <authorList>
            <person name="Jiang L."/>
        </authorList>
    </citation>
    <scope>NUCLEOTIDE SEQUENCE [LARGE SCALE GENOMIC DNA]</scope>
    <source>
        <strain evidence="6 7">YIM 131921</strain>
    </source>
</reference>
<dbReference type="GO" id="GO:0003700">
    <property type="term" value="F:DNA-binding transcription factor activity"/>
    <property type="evidence" value="ECO:0007669"/>
    <property type="project" value="TreeGrafter"/>
</dbReference>
<keyword evidence="3" id="KW-0804">Transcription</keyword>
<dbReference type="Pfam" id="PF00440">
    <property type="entry name" value="TetR_N"/>
    <property type="match status" value="1"/>
</dbReference>
<dbReference type="EMBL" id="VDFU01000039">
    <property type="protein sequence ID" value="TNC46220.1"/>
    <property type="molecule type" value="Genomic_DNA"/>
</dbReference>
<dbReference type="PROSITE" id="PS50977">
    <property type="entry name" value="HTH_TETR_2"/>
    <property type="match status" value="1"/>
</dbReference>
<dbReference type="GO" id="GO:0000976">
    <property type="term" value="F:transcription cis-regulatory region binding"/>
    <property type="evidence" value="ECO:0007669"/>
    <property type="project" value="TreeGrafter"/>
</dbReference>
<feature type="domain" description="HTH tetR-type" evidence="5">
    <location>
        <begin position="27"/>
        <end position="87"/>
    </location>
</feature>
<evidence type="ECO:0000259" key="5">
    <source>
        <dbReference type="PROSITE" id="PS50977"/>
    </source>
</evidence>
<dbReference type="Gene3D" id="1.10.357.10">
    <property type="entry name" value="Tetracycline Repressor, domain 2"/>
    <property type="match status" value="1"/>
</dbReference>
<proteinExistence type="predicted"/>
<evidence type="ECO:0000256" key="2">
    <source>
        <dbReference type="ARBA" id="ARBA00023125"/>
    </source>
</evidence>
<dbReference type="InterPro" id="IPR009057">
    <property type="entry name" value="Homeodomain-like_sf"/>
</dbReference>
<sequence length="227" mass="23952">MFRLGEGWQVGTSAKPRVGRPSSKDAGEVDARILRAATDVFLARGYDGATFEAIAAAAGASKATLYARYPGKPDLFAAVIRANVEVALVPAADVPGDLPLRERLTRAGRAVISEAMAPVPLALMRLFIAEAPRQRDLIREADALGRRAGIRRIAEAIAGPDRDDPAAVARAEPAAAQFINLAFVPHQMRALLGDEAADLRKDLEGRIAVAIDALEAAGLVPTRSDGT</sequence>